<sequence>MHDSTGQSRTLRNQQARYAGCGFSDSAPTMSLEDACRHGSVARDRPAGRRRVVDLDRRLWGGGLTFWE</sequence>
<organism evidence="1 2">
    <name type="scientific">Haloferax volcanii (strain ATCC 29605 / DSM 3757 / JCM 8879 / NBRC 14742 / NCIMB 2012 / VKM B-1768 / DS2)</name>
    <name type="common">Halobacterium volcanii</name>
    <dbReference type="NCBI Taxonomy" id="309800"/>
    <lineage>
        <taxon>Archaea</taxon>
        <taxon>Methanobacteriati</taxon>
        <taxon>Methanobacteriota</taxon>
        <taxon>Stenosarchaea group</taxon>
        <taxon>Halobacteria</taxon>
        <taxon>Halobacteriales</taxon>
        <taxon>Haloferacaceae</taxon>
        <taxon>Haloferax</taxon>
    </lineage>
</organism>
<keyword evidence="2" id="KW-1185">Reference proteome</keyword>
<dbReference type="EMBL" id="CP001955">
    <property type="protein sequence ID" value="ADE02048.2"/>
    <property type="molecule type" value="Genomic_DNA"/>
</dbReference>
<gene>
    <name evidence="1" type="ordered locus">HVO_A0340</name>
</gene>
<dbReference type="KEGG" id="hvo:HVO_A0340"/>
<dbReference type="EnsemblBacteria" id="ADE02048">
    <property type="protein sequence ID" value="ADE02048"/>
    <property type="gene ID" value="HVO_A0340"/>
</dbReference>
<proteinExistence type="predicted"/>
<accession>D4GR17</accession>
<evidence type="ECO:0000313" key="1">
    <source>
        <dbReference type="EMBL" id="ADE02048.2"/>
    </source>
</evidence>
<dbReference type="AlphaFoldDB" id="D4GR17"/>
<protein>
    <submittedName>
        <fullName evidence="1">Uncharacterized protein</fullName>
    </submittedName>
</protein>
<evidence type="ECO:0000313" key="2">
    <source>
        <dbReference type="Proteomes" id="UP000008243"/>
    </source>
</evidence>
<dbReference type="HOGENOM" id="CLU_3302658_0_0_2"/>
<geneLocation type="plasmid" evidence="1 2">
    <name>pHV4</name>
</geneLocation>
<dbReference type="Proteomes" id="UP000008243">
    <property type="component" value="Plasmid pHV4"/>
</dbReference>
<keyword evidence="1" id="KW-0614">Plasmid</keyword>
<reference evidence="1 2" key="1">
    <citation type="journal article" date="2010" name="PLoS ONE">
        <title>The complete genome sequence of Haloferax volcanii DS2, a model archaeon.</title>
        <authorList>
            <person name="Hartman A.L."/>
            <person name="Norais C."/>
            <person name="Badger J.H."/>
            <person name="Delmas S."/>
            <person name="Haldenby S."/>
            <person name="Madupu R."/>
            <person name="Robinson J."/>
            <person name="Khouri H."/>
            <person name="Ren Q."/>
            <person name="Lowe T.M."/>
            <person name="Maupin-Furlow J."/>
            <person name="Pohlschroder M."/>
            <person name="Daniels C."/>
            <person name="Pfeiffer F."/>
            <person name="Allers T."/>
            <person name="Eisen J.A."/>
        </authorList>
    </citation>
    <scope>NUCLEOTIDE SEQUENCE [LARGE SCALE GENOMIC DNA]</scope>
    <source>
        <strain evidence="2">ATCC 29605 / DSM 3757 / JCM 8879 / NBRC 14742 / NCIMB 2012 / VKM B-1768 / DS2</strain>
    </source>
</reference>
<name>D4GR17_HALVD</name>